<keyword evidence="3" id="KW-0328">Glycosyltransferase</keyword>
<dbReference type="GO" id="GO:0005886">
    <property type="term" value="C:plasma membrane"/>
    <property type="evidence" value="ECO:0007669"/>
    <property type="project" value="UniProtKB-SubCell"/>
</dbReference>
<accession>A0A917YYC1</accession>
<dbReference type="InterPro" id="IPR038731">
    <property type="entry name" value="RgtA/B/C-like"/>
</dbReference>
<name>A0A917YYC1_9ALTE</name>
<evidence type="ECO:0000256" key="1">
    <source>
        <dbReference type="ARBA" id="ARBA00004651"/>
    </source>
</evidence>
<feature type="transmembrane region" description="Helical" evidence="8">
    <location>
        <begin position="417"/>
        <end position="436"/>
    </location>
</feature>
<feature type="transmembrane region" description="Helical" evidence="8">
    <location>
        <begin position="6"/>
        <end position="27"/>
    </location>
</feature>
<feature type="transmembrane region" description="Helical" evidence="8">
    <location>
        <begin position="266"/>
        <end position="289"/>
    </location>
</feature>
<feature type="transmembrane region" description="Helical" evidence="8">
    <location>
        <begin position="301"/>
        <end position="319"/>
    </location>
</feature>
<evidence type="ECO:0000256" key="7">
    <source>
        <dbReference type="ARBA" id="ARBA00023136"/>
    </source>
</evidence>
<feature type="transmembrane region" description="Helical" evidence="8">
    <location>
        <begin position="162"/>
        <end position="189"/>
    </location>
</feature>
<evidence type="ECO:0000256" key="2">
    <source>
        <dbReference type="ARBA" id="ARBA00022475"/>
    </source>
</evidence>
<dbReference type="RefSeq" id="WP_188694820.1">
    <property type="nucleotide sequence ID" value="NZ_BMLS01000003.1"/>
</dbReference>
<comment type="subcellular location">
    <subcellularLocation>
        <location evidence="1">Cell membrane</location>
        <topology evidence="1">Multi-pass membrane protein</topology>
    </subcellularLocation>
</comment>
<dbReference type="GO" id="GO:0009103">
    <property type="term" value="P:lipopolysaccharide biosynthetic process"/>
    <property type="evidence" value="ECO:0007669"/>
    <property type="project" value="TreeGrafter"/>
</dbReference>
<dbReference type="PANTHER" id="PTHR33908">
    <property type="entry name" value="MANNOSYLTRANSFERASE YKCB-RELATED"/>
    <property type="match status" value="1"/>
</dbReference>
<organism evidence="10 11">
    <name type="scientific">Bowmanella pacifica</name>
    <dbReference type="NCBI Taxonomy" id="502051"/>
    <lineage>
        <taxon>Bacteria</taxon>
        <taxon>Pseudomonadati</taxon>
        <taxon>Pseudomonadota</taxon>
        <taxon>Gammaproteobacteria</taxon>
        <taxon>Alteromonadales</taxon>
        <taxon>Alteromonadaceae</taxon>
        <taxon>Bowmanella</taxon>
    </lineage>
</organism>
<gene>
    <name evidence="10" type="ORF">GCM10010982_22450</name>
</gene>
<dbReference type="GO" id="GO:0016763">
    <property type="term" value="F:pentosyltransferase activity"/>
    <property type="evidence" value="ECO:0007669"/>
    <property type="project" value="TreeGrafter"/>
</dbReference>
<evidence type="ECO:0000256" key="6">
    <source>
        <dbReference type="ARBA" id="ARBA00022989"/>
    </source>
</evidence>
<keyword evidence="2" id="KW-1003">Cell membrane</keyword>
<evidence type="ECO:0000259" key="9">
    <source>
        <dbReference type="Pfam" id="PF13231"/>
    </source>
</evidence>
<evidence type="ECO:0000256" key="8">
    <source>
        <dbReference type="SAM" id="Phobius"/>
    </source>
</evidence>
<keyword evidence="5 8" id="KW-0812">Transmembrane</keyword>
<keyword evidence="11" id="KW-1185">Reference proteome</keyword>
<keyword evidence="6 8" id="KW-1133">Transmembrane helix</keyword>
<dbReference type="Proteomes" id="UP000606935">
    <property type="component" value="Unassembled WGS sequence"/>
</dbReference>
<reference evidence="10" key="2">
    <citation type="submission" date="2020-09" db="EMBL/GenBank/DDBJ databases">
        <authorList>
            <person name="Sun Q."/>
            <person name="Zhou Y."/>
        </authorList>
    </citation>
    <scope>NUCLEOTIDE SEQUENCE</scope>
    <source>
        <strain evidence="10">CGMCC 1.7086</strain>
    </source>
</reference>
<comment type="caution">
    <text evidence="10">The sequence shown here is derived from an EMBL/GenBank/DDBJ whole genome shotgun (WGS) entry which is preliminary data.</text>
</comment>
<dbReference type="AlphaFoldDB" id="A0A917YYC1"/>
<feature type="transmembrane region" description="Helical" evidence="8">
    <location>
        <begin position="390"/>
        <end position="410"/>
    </location>
</feature>
<feature type="transmembrane region" description="Helical" evidence="8">
    <location>
        <begin position="210"/>
        <end position="233"/>
    </location>
</feature>
<reference evidence="10" key="1">
    <citation type="journal article" date="2014" name="Int. J. Syst. Evol. Microbiol.">
        <title>Complete genome sequence of Corynebacterium casei LMG S-19264T (=DSM 44701T), isolated from a smear-ripened cheese.</title>
        <authorList>
            <consortium name="US DOE Joint Genome Institute (JGI-PGF)"/>
            <person name="Walter F."/>
            <person name="Albersmeier A."/>
            <person name="Kalinowski J."/>
            <person name="Ruckert C."/>
        </authorList>
    </citation>
    <scope>NUCLEOTIDE SEQUENCE</scope>
    <source>
        <strain evidence="10">CGMCC 1.7086</strain>
    </source>
</reference>
<feature type="transmembrane region" description="Helical" evidence="8">
    <location>
        <begin position="74"/>
        <end position="102"/>
    </location>
</feature>
<keyword evidence="4 10" id="KW-0808">Transferase</keyword>
<feature type="transmembrane region" description="Helical" evidence="8">
    <location>
        <begin position="108"/>
        <end position="129"/>
    </location>
</feature>
<feature type="transmembrane region" description="Helical" evidence="8">
    <location>
        <begin position="355"/>
        <end position="378"/>
    </location>
</feature>
<feature type="domain" description="Glycosyltransferase RgtA/B/C/D-like" evidence="9">
    <location>
        <begin position="63"/>
        <end position="196"/>
    </location>
</feature>
<dbReference type="PANTHER" id="PTHR33908:SF3">
    <property type="entry name" value="UNDECAPRENYL PHOSPHATE-ALPHA-4-AMINO-4-DEOXY-L-ARABINOSE ARABINOSYL TRANSFERASE"/>
    <property type="match status" value="1"/>
</dbReference>
<evidence type="ECO:0000256" key="4">
    <source>
        <dbReference type="ARBA" id="ARBA00022679"/>
    </source>
</evidence>
<dbReference type="InterPro" id="IPR050297">
    <property type="entry name" value="LipidA_mod_glycosyltrf_83"/>
</dbReference>
<proteinExistence type="predicted"/>
<sequence length="558" mass="63195">MFSVNAKQASVALAMLAIVMIFSGVGLRDPWPADEPRFAQVAVEMVESGQWFFPMRGGELYPDKPPVFMWSIAFFYWLLGSIKVAFLLPSALCGLLTLYLVYDLGKRLWNQQSGIIAATLLLVSFQFTLQAKTAQIDAMVCAWITLGCYGLLRHLLCRDGWFWYYLGFAAMGLGVITKGVGFLPLLMLLPFFLVRRIQPQPNEITGGLRWWAGPLAMLAVIALWFVPMLLLVAHSQDAAFEMYRDNILLKQTAKRYADSWHHIKPFWYYLTSVIPLFWLPLSLLLPWLIPNWWRAIKAGDRRIILPVTWVLLVLLFFSLSPGKRGVYILPALPMLALVSAPFLQHVLQHRWPPRLINLTVALLGTLLLVLAVAGLAGMEKVERLVDDYPINPWWLLLSLGTIGLLSAICVRQQGKSWLVFILPFWLIYSTWGYNLLGPVKTPKQVLAKLALHEPNPLPLVMIGLKEQFLLFSPYPLGHFGYHTPIPQQEQAAWQWLTEHPQGKVLVARQSGFKCLNLDKAIDLGFAHREDWLLLDSSARITDCPIEAPVSPVFYAAKP</sequence>
<evidence type="ECO:0000313" key="11">
    <source>
        <dbReference type="Proteomes" id="UP000606935"/>
    </source>
</evidence>
<protein>
    <submittedName>
        <fullName evidence="10">Glycosyl transferase</fullName>
    </submittedName>
</protein>
<dbReference type="EMBL" id="BMLS01000003">
    <property type="protein sequence ID" value="GGO69994.1"/>
    <property type="molecule type" value="Genomic_DNA"/>
</dbReference>
<dbReference type="Pfam" id="PF13231">
    <property type="entry name" value="PMT_2"/>
    <property type="match status" value="1"/>
</dbReference>
<evidence type="ECO:0000256" key="5">
    <source>
        <dbReference type="ARBA" id="ARBA00022692"/>
    </source>
</evidence>
<keyword evidence="7 8" id="KW-0472">Membrane</keyword>
<feature type="transmembrane region" description="Helical" evidence="8">
    <location>
        <begin position="136"/>
        <end position="156"/>
    </location>
</feature>
<evidence type="ECO:0000313" key="10">
    <source>
        <dbReference type="EMBL" id="GGO69994.1"/>
    </source>
</evidence>
<dbReference type="GO" id="GO:0010041">
    <property type="term" value="P:response to iron(III) ion"/>
    <property type="evidence" value="ECO:0007669"/>
    <property type="project" value="TreeGrafter"/>
</dbReference>
<evidence type="ECO:0000256" key="3">
    <source>
        <dbReference type="ARBA" id="ARBA00022676"/>
    </source>
</evidence>